<evidence type="ECO:0000313" key="1">
    <source>
        <dbReference type="EMBL" id="KKQ35819.1"/>
    </source>
</evidence>
<proteinExistence type="predicted"/>
<dbReference type="AlphaFoldDB" id="A0A0G0JG85"/>
<gene>
    <name evidence="1" type="ORF">US50_C0004G0008</name>
</gene>
<dbReference type="Proteomes" id="UP000033876">
    <property type="component" value="Unassembled WGS sequence"/>
</dbReference>
<organism evidence="1 2">
    <name type="scientific">Candidatus Nomurabacteria bacterium GW2011_GWB1_37_5</name>
    <dbReference type="NCBI Taxonomy" id="1618742"/>
    <lineage>
        <taxon>Bacteria</taxon>
        <taxon>Candidatus Nomuraibacteriota</taxon>
    </lineage>
</organism>
<comment type="caution">
    <text evidence="1">The sequence shown here is derived from an EMBL/GenBank/DDBJ whole genome shotgun (WGS) entry which is preliminary data.</text>
</comment>
<evidence type="ECO:0000313" key="2">
    <source>
        <dbReference type="Proteomes" id="UP000033876"/>
    </source>
</evidence>
<dbReference type="EMBL" id="LBTF01000004">
    <property type="protein sequence ID" value="KKQ35819.1"/>
    <property type="molecule type" value="Genomic_DNA"/>
</dbReference>
<reference evidence="1 2" key="1">
    <citation type="journal article" date="2015" name="Nature">
        <title>rRNA introns, odd ribosomes, and small enigmatic genomes across a large radiation of phyla.</title>
        <authorList>
            <person name="Brown C.T."/>
            <person name="Hug L.A."/>
            <person name="Thomas B.C."/>
            <person name="Sharon I."/>
            <person name="Castelle C.J."/>
            <person name="Singh A."/>
            <person name="Wilkins M.J."/>
            <person name="Williams K.H."/>
            <person name="Banfield J.F."/>
        </authorList>
    </citation>
    <scope>NUCLEOTIDE SEQUENCE [LARGE SCALE GENOMIC DNA]</scope>
</reference>
<accession>A0A0G0JG85</accession>
<sequence>MLVKLLNNFYHAYITIVLFISQEMRKYLFTPIKDEQIKAFGSGCPDPKWEPDTQSFYLSAFYKKGVNRYMWE</sequence>
<name>A0A0G0JG85_9BACT</name>
<protein>
    <submittedName>
        <fullName evidence="1">Uncharacterized protein</fullName>
    </submittedName>
</protein>